<dbReference type="SUPFAM" id="SSF53474">
    <property type="entry name" value="alpha/beta-Hydrolases"/>
    <property type="match status" value="1"/>
</dbReference>
<protein>
    <submittedName>
        <fullName evidence="2">Alpha/beta hydrolase</fullName>
    </submittedName>
</protein>
<name>A0ABN3U1J9_9ACTN</name>
<reference evidence="2 3" key="1">
    <citation type="journal article" date="2019" name="Int. J. Syst. Evol. Microbiol.">
        <title>The Global Catalogue of Microorganisms (GCM) 10K type strain sequencing project: providing services to taxonomists for standard genome sequencing and annotation.</title>
        <authorList>
            <consortium name="The Broad Institute Genomics Platform"/>
            <consortium name="The Broad Institute Genome Sequencing Center for Infectious Disease"/>
            <person name="Wu L."/>
            <person name="Ma J."/>
        </authorList>
    </citation>
    <scope>NUCLEOTIDE SEQUENCE [LARGE SCALE GENOMIC DNA]</scope>
    <source>
        <strain evidence="2 3">JCM 8201</strain>
    </source>
</reference>
<dbReference type="Gene3D" id="3.40.50.1820">
    <property type="entry name" value="alpha/beta hydrolase"/>
    <property type="match status" value="1"/>
</dbReference>
<sequence>MTRTEIGRFTGETARERFLEAYDEAMRLWPDPRSGAEVETSYGTVYVHRYGPESGEPVVLLHGHGANASTWYPQIEALGERHPVFAVDTLDDPGRSVQSVLAAGSEDNARWLDEALAALDLEDVHLVGHSYGGWLALNQAIHAPGRLASVSLLDPGGLQKVPRRFYVNLVAGALAMGAPRRFRPRLARLLANSALVSPPELLRPAMLAARAFRPSARPPARPFTDEELRSVGVPVLALLAQRSVLLDPVSAGARLRSLLPSARVEIVPAAGHGLPLEEPRLVNERVLRFVESGK</sequence>
<dbReference type="EMBL" id="BAAATZ010000006">
    <property type="protein sequence ID" value="GAA2722597.1"/>
    <property type="molecule type" value="Genomic_DNA"/>
</dbReference>
<dbReference type="RefSeq" id="WP_344449550.1">
    <property type="nucleotide sequence ID" value="NZ_BAAATZ010000006.1"/>
</dbReference>
<dbReference type="InterPro" id="IPR000073">
    <property type="entry name" value="AB_hydrolase_1"/>
</dbReference>
<dbReference type="PANTHER" id="PTHR43798:SF33">
    <property type="entry name" value="HYDROLASE, PUTATIVE (AFU_ORTHOLOGUE AFUA_2G14860)-RELATED"/>
    <property type="match status" value="1"/>
</dbReference>
<dbReference type="Pfam" id="PF12697">
    <property type="entry name" value="Abhydrolase_6"/>
    <property type="match status" value="1"/>
</dbReference>
<proteinExistence type="predicted"/>
<dbReference type="InterPro" id="IPR029058">
    <property type="entry name" value="AB_hydrolase_fold"/>
</dbReference>
<dbReference type="GO" id="GO:0016787">
    <property type="term" value="F:hydrolase activity"/>
    <property type="evidence" value="ECO:0007669"/>
    <property type="project" value="UniProtKB-KW"/>
</dbReference>
<keyword evidence="2" id="KW-0378">Hydrolase</keyword>
<evidence type="ECO:0000313" key="2">
    <source>
        <dbReference type="EMBL" id="GAA2722597.1"/>
    </source>
</evidence>
<dbReference type="PANTHER" id="PTHR43798">
    <property type="entry name" value="MONOACYLGLYCEROL LIPASE"/>
    <property type="match status" value="1"/>
</dbReference>
<feature type="domain" description="AB hydrolase-1" evidence="1">
    <location>
        <begin position="58"/>
        <end position="284"/>
    </location>
</feature>
<evidence type="ECO:0000313" key="3">
    <source>
        <dbReference type="Proteomes" id="UP001501842"/>
    </source>
</evidence>
<keyword evidence="3" id="KW-1185">Reference proteome</keyword>
<dbReference type="Proteomes" id="UP001501842">
    <property type="component" value="Unassembled WGS sequence"/>
</dbReference>
<comment type="caution">
    <text evidence="2">The sequence shown here is derived from an EMBL/GenBank/DDBJ whole genome shotgun (WGS) entry which is preliminary data.</text>
</comment>
<accession>A0ABN3U1J9</accession>
<evidence type="ECO:0000259" key="1">
    <source>
        <dbReference type="Pfam" id="PF12697"/>
    </source>
</evidence>
<gene>
    <name evidence="2" type="ORF">GCM10010439_15710</name>
</gene>
<organism evidence="2 3">
    <name type="scientific">Actinocorallia aurantiaca</name>
    <dbReference type="NCBI Taxonomy" id="46204"/>
    <lineage>
        <taxon>Bacteria</taxon>
        <taxon>Bacillati</taxon>
        <taxon>Actinomycetota</taxon>
        <taxon>Actinomycetes</taxon>
        <taxon>Streptosporangiales</taxon>
        <taxon>Thermomonosporaceae</taxon>
        <taxon>Actinocorallia</taxon>
    </lineage>
</organism>
<dbReference type="InterPro" id="IPR050266">
    <property type="entry name" value="AB_hydrolase_sf"/>
</dbReference>